<dbReference type="InterPro" id="IPR038765">
    <property type="entry name" value="Papain-like_cys_pep_sf"/>
</dbReference>
<dbReference type="CDD" id="cd02257">
    <property type="entry name" value="Peptidase_C19"/>
    <property type="match status" value="1"/>
</dbReference>
<dbReference type="EMBL" id="JAPFFF010000022">
    <property type="protein sequence ID" value="KAK8853613.1"/>
    <property type="molecule type" value="Genomic_DNA"/>
</dbReference>
<protein>
    <recommendedName>
        <fullName evidence="1">USP domain-containing protein</fullName>
    </recommendedName>
</protein>
<dbReference type="Proteomes" id="UP001470230">
    <property type="component" value="Unassembled WGS sequence"/>
</dbReference>
<comment type="caution">
    <text evidence="2">The sequence shown here is derived from an EMBL/GenBank/DDBJ whole genome shotgun (WGS) entry which is preliminary data.</text>
</comment>
<dbReference type="InterPro" id="IPR028889">
    <property type="entry name" value="USP"/>
</dbReference>
<reference evidence="2 3" key="1">
    <citation type="submission" date="2024-04" db="EMBL/GenBank/DDBJ databases">
        <title>Tritrichomonas musculus Genome.</title>
        <authorList>
            <person name="Alves-Ferreira E."/>
            <person name="Grigg M."/>
            <person name="Lorenzi H."/>
            <person name="Galac M."/>
        </authorList>
    </citation>
    <scope>NUCLEOTIDE SEQUENCE [LARGE SCALE GENOMIC DNA]</scope>
    <source>
        <strain evidence="2 3">EAF2021</strain>
    </source>
</reference>
<keyword evidence="3" id="KW-1185">Reference proteome</keyword>
<proteinExistence type="predicted"/>
<dbReference type="SUPFAM" id="SSF54001">
    <property type="entry name" value="Cysteine proteinases"/>
    <property type="match status" value="1"/>
</dbReference>
<gene>
    <name evidence="2" type="ORF">M9Y10_017174</name>
</gene>
<dbReference type="Gene3D" id="3.90.70.10">
    <property type="entry name" value="Cysteine proteinases"/>
    <property type="match status" value="1"/>
</dbReference>
<accession>A0ABR2HW51</accession>
<dbReference type="InterPro" id="IPR050164">
    <property type="entry name" value="Peptidase_C19"/>
</dbReference>
<evidence type="ECO:0000313" key="2">
    <source>
        <dbReference type="EMBL" id="KAK8853613.1"/>
    </source>
</evidence>
<dbReference type="PANTHER" id="PTHR24006">
    <property type="entry name" value="UBIQUITIN CARBOXYL-TERMINAL HYDROLASE"/>
    <property type="match status" value="1"/>
</dbReference>
<evidence type="ECO:0000259" key="1">
    <source>
        <dbReference type="PROSITE" id="PS50235"/>
    </source>
</evidence>
<name>A0ABR2HW51_9EUKA</name>
<sequence length="633" mass="73809">MTGHGSERIKSFAAHYYVKIIFLPAHSSHFLQALDKYVFANMKRIYYNGDDSCETIDRNCKKILKILRSFYQATTPFAIRSSFKSIGIEVKWSSKGEFIETIINDSYIKDNHQEKIETEKSSKEAGKKRRKRIQLENKEEFFIINESQICEESMEICALCHQLKPQDYSLFRHFENKLQSISLIMCEIMLTTVQKIVNFNSVNEKSDESERINSIRAILSQFNLSKDHQINWISPEMLIHPNHILLQMSKEIESKLIEYKENEPKPPKRKIICQRMYDNNSDKREDYVHKEYTLPKINKTNEIDKMIPGVRGIQNIKAKICALCSALQILLHTIPLNKLLLKTQWEDYIDPSKSPMARMLKALSIQFWSAPIEIQNGSIPPVNPSEILNYIDETCNLGDGQYDAMELLIIIISEIKSEFSSVNPNPIEQIFDGVERDEIICLNCGYMTSNNSSFNFISLPWTQNKKYKMNFLFKKWCDWQKQSSSCSRICENCKQKVQVKNRNVIIKLPHVFFVSVPRNTLEDHRTILDAFRALTIDSIGGEGVFEVQKSHCHLLYGYINHLIHGKNAHYVSHINVGARKWDNPLIFDPKLNERWFVFNDSIYEEESFNLISQQLACMYAYVGTKEIEFSFEK</sequence>
<dbReference type="InterPro" id="IPR001394">
    <property type="entry name" value="Peptidase_C19_UCH"/>
</dbReference>
<feature type="domain" description="USP" evidence="1">
    <location>
        <begin position="311"/>
        <end position="624"/>
    </location>
</feature>
<dbReference type="PROSITE" id="PS50235">
    <property type="entry name" value="USP_3"/>
    <property type="match status" value="1"/>
</dbReference>
<evidence type="ECO:0000313" key="3">
    <source>
        <dbReference type="Proteomes" id="UP001470230"/>
    </source>
</evidence>
<organism evidence="2 3">
    <name type="scientific">Tritrichomonas musculus</name>
    <dbReference type="NCBI Taxonomy" id="1915356"/>
    <lineage>
        <taxon>Eukaryota</taxon>
        <taxon>Metamonada</taxon>
        <taxon>Parabasalia</taxon>
        <taxon>Tritrichomonadida</taxon>
        <taxon>Tritrichomonadidae</taxon>
        <taxon>Tritrichomonas</taxon>
    </lineage>
</organism>
<dbReference type="Pfam" id="PF00443">
    <property type="entry name" value="UCH"/>
    <property type="match status" value="1"/>
</dbReference>